<accession>A0ABD2BQT7</accession>
<evidence type="ECO:0000313" key="1">
    <source>
        <dbReference type="EMBL" id="KAL2735143.1"/>
    </source>
</evidence>
<organism evidence="1 2">
    <name type="scientific">Vespula maculifrons</name>
    <name type="common">Eastern yellow jacket</name>
    <name type="synonym">Wasp</name>
    <dbReference type="NCBI Taxonomy" id="7453"/>
    <lineage>
        <taxon>Eukaryota</taxon>
        <taxon>Metazoa</taxon>
        <taxon>Ecdysozoa</taxon>
        <taxon>Arthropoda</taxon>
        <taxon>Hexapoda</taxon>
        <taxon>Insecta</taxon>
        <taxon>Pterygota</taxon>
        <taxon>Neoptera</taxon>
        <taxon>Endopterygota</taxon>
        <taxon>Hymenoptera</taxon>
        <taxon>Apocrita</taxon>
        <taxon>Aculeata</taxon>
        <taxon>Vespoidea</taxon>
        <taxon>Vespidae</taxon>
        <taxon>Vespinae</taxon>
        <taxon>Vespula</taxon>
    </lineage>
</organism>
<protein>
    <recommendedName>
        <fullName evidence="3">Ycf1</fullName>
    </recommendedName>
</protein>
<dbReference type="Proteomes" id="UP001607303">
    <property type="component" value="Unassembled WGS sequence"/>
</dbReference>
<dbReference type="AlphaFoldDB" id="A0ABD2BQT7"/>
<comment type="caution">
    <text evidence="1">The sequence shown here is derived from an EMBL/GenBank/DDBJ whole genome shotgun (WGS) entry which is preliminary data.</text>
</comment>
<evidence type="ECO:0000313" key="2">
    <source>
        <dbReference type="Proteomes" id="UP001607303"/>
    </source>
</evidence>
<proteinExistence type="predicted"/>
<gene>
    <name evidence="1" type="ORF">V1477_013399</name>
</gene>
<keyword evidence="2" id="KW-1185">Reference proteome</keyword>
<reference evidence="1 2" key="1">
    <citation type="journal article" date="2024" name="Ann. Entomol. Soc. Am.">
        <title>Genomic analyses of the southern and eastern yellowjacket wasps (Hymenoptera: Vespidae) reveal evolutionary signatures of social life.</title>
        <authorList>
            <person name="Catto M.A."/>
            <person name="Caine P.B."/>
            <person name="Orr S.E."/>
            <person name="Hunt B.G."/>
            <person name="Goodisman M.A.D."/>
        </authorList>
    </citation>
    <scope>NUCLEOTIDE SEQUENCE [LARGE SCALE GENOMIC DNA]</scope>
    <source>
        <strain evidence="1">232</strain>
        <tissue evidence="1">Head and thorax</tissue>
    </source>
</reference>
<evidence type="ECO:0008006" key="3">
    <source>
        <dbReference type="Google" id="ProtNLM"/>
    </source>
</evidence>
<dbReference type="EMBL" id="JAYRBN010000067">
    <property type="protein sequence ID" value="KAL2735143.1"/>
    <property type="molecule type" value="Genomic_DNA"/>
</dbReference>
<sequence>MKLIKCPRSLQKKRKKENEHILEEFKNSWGKEKYRKKTEFSDYKRKSYFPFLGEKKKKEEEIRYIPSRFNIMKTSPIT</sequence>
<name>A0ABD2BQT7_VESMC</name>
<feature type="non-terminal residue" evidence="1">
    <location>
        <position position="78"/>
    </location>
</feature>